<feature type="transmembrane region" description="Helical" evidence="8">
    <location>
        <begin position="1220"/>
        <end position="1239"/>
    </location>
</feature>
<dbReference type="SMART" id="SM00382">
    <property type="entry name" value="AAA"/>
    <property type="match status" value="2"/>
</dbReference>
<evidence type="ECO:0000313" key="11">
    <source>
        <dbReference type="RefSeq" id="XP_070630285.1"/>
    </source>
</evidence>
<dbReference type="RefSeq" id="XP_070630285.1">
    <property type="nucleotide sequence ID" value="XM_070774184.1"/>
</dbReference>
<feature type="transmembrane region" description="Helical" evidence="8">
    <location>
        <begin position="1246"/>
        <end position="1266"/>
    </location>
</feature>
<feature type="transmembrane region" description="Helical" evidence="8">
    <location>
        <begin position="1180"/>
        <end position="1208"/>
    </location>
</feature>
<protein>
    <submittedName>
        <fullName evidence="11 12">ATP-binding cassette sub-family A member 9 isoform X1</fullName>
    </submittedName>
</protein>
<dbReference type="PROSITE" id="PS00211">
    <property type="entry name" value="ABC_TRANSPORTER_1"/>
    <property type="match status" value="1"/>
</dbReference>
<proteinExistence type="predicted"/>
<feature type="transmembrane region" description="Helical" evidence="8">
    <location>
        <begin position="1148"/>
        <end position="1168"/>
    </location>
</feature>
<accession>A0ABM4R409</accession>
<evidence type="ECO:0000313" key="12">
    <source>
        <dbReference type="RefSeq" id="XP_070630286.1"/>
    </source>
</evidence>
<dbReference type="Pfam" id="PF00005">
    <property type="entry name" value="ABC_tran"/>
    <property type="match status" value="2"/>
</dbReference>
<dbReference type="InterPro" id="IPR027417">
    <property type="entry name" value="P-loop_NTPase"/>
</dbReference>
<evidence type="ECO:0000256" key="4">
    <source>
        <dbReference type="ARBA" id="ARBA00022840"/>
    </source>
</evidence>
<feature type="transmembrane region" description="Helical" evidence="8">
    <location>
        <begin position="946"/>
        <end position="963"/>
    </location>
</feature>
<keyword evidence="6 8" id="KW-0472">Membrane</keyword>
<feature type="transmembrane region" description="Helical" evidence="8">
    <location>
        <begin position="481"/>
        <end position="503"/>
    </location>
</feature>
<feature type="domain" description="ABC transporter" evidence="9">
    <location>
        <begin position="1377"/>
        <end position="1604"/>
    </location>
</feature>
<evidence type="ECO:0000256" key="1">
    <source>
        <dbReference type="ARBA" id="ARBA00004141"/>
    </source>
</evidence>
<keyword evidence="2 8" id="KW-0812">Transmembrane</keyword>
<feature type="transmembrane region" description="Helical" evidence="8">
    <location>
        <begin position="412"/>
        <end position="434"/>
    </location>
</feature>
<evidence type="ECO:0000259" key="9">
    <source>
        <dbReference type="PROSITE" id="PS50893"/>
    </source>
</evidence>
<feature type="region of interest" description="Disordered" evidence="7">
    <location>
        <begin position="1331"/>
        <end position="1356"/>
    </location>
</feature>
<dbReference type="GO" id="GO:0005524">
    <property type="term" value="F:ATP binding"/>
    <property type="evidence" value="ECO:0007669"/>
    <property type="project" value="UniProtKB-KW"/>
</dbReference>
<keyword evidence="10" id="KW-1185">Reference proteome</keyword>
<organism evidence="10 12">
    <name type="scientific">Bos indicus</name>
    <name type="common">Zebu</name>
    <dbReference type="NCBI Taxonomy" id="9915"/>
    <lineage>
        <taxon>Eukaryota</taxon>
        <taxon>Metazoa</taxon>
        <taxon>Chordata</taxon>
        <taxon>Craniata</taxon>
        <taxon>Vertebrata</taxon>
        <taxon>Euteleostomi</taxon>
        <taxon>Mammalia</taxon>
        <taxon>Eutheria</taxon>
        <taxon>Laurasiatheria</taxon>
        <taxon>Artiodactyla</taxon>
        <taxon>Ruminantia</taxon>
        <taxon>Pecora</taxon>
        <taxon>Bovidae</taxon>
        <taxon>Bovinae</taxon>
        <taxon>Bos</taxon>
    </lineage>
</organism>
<evidence type="ECO:0000256" key="5">
    <source>
        <dbReference type="ARBA" id="ARBA00022989"/>
    </source>
</evidence>
<reference evidence="11 12" key="1">
    <citation type="submission" date="2025-05" db="UniProtKB">
        <authorList>
            <consortium name="RefSeq"/>
        </authorList>
    </citation>
    <scope>IDENTIFICATION</scope>
    <source>
        <tissue evidence="11 12">Blood</tissue>
    </source>
</reference>
<dbReference type="InterPro" id="IPR017871">
    <property type="entry name" value="ABC_transporter-like_CS"/>
</dbReference>
<feature type="transmembrane region" description="Helical" evidence="8">
    <location>
        <begin position="350"/>
        <end position="372"/>
    </location>
</feature>
<dbReference type="InterPro" id="IPR003439">
    <property type="entry name" value="ABC_transporter-like_ATP-bd"/>
</dbReference>
<keyword evidence="3" id="KW-0547">Nucleotide-binding</keyword>
<dbReference type="PROSITE" id="PS50893">
    <property type="entry name" value="ABC_TRANSPORTER_2"/>
    <property type="match status" value="2"/>
</dbReference>
<feature type="transmembrane region" description="Helical" evidence="8">
    <location>
        <begin position="308"/>
        <end position="329"/>
    </location>
</feature>
<dbReference type="Gene3D" id="3.40.50.300">
    <property type="entry name" value="P-loop containing nucleotide triphosphate hydrolases"/>
    <property type="match status" value="2"/>
</dbReference>
<evidence type="ECO:0000256" key="2">
    <source>
        <dbReference type="ARBA" id="ARBA00022692"/>
    </source>
</evidence>
<dbReference type="InterPro" id="IPR013525">
    <property type="entry name" value="ABC2_TM"/>
</dbReference>
<dbReference type="SUPFAM" id="SSF52540">
    <property type="entry name" value="P-loop containing nucleoside triphosphate hydrolases"/>
    <property type="match status" value="2"/>
</dbReference>
<keyword evidence="4 11" id="KW-0067">ATP-binding</keyword>
<dbReference type="PANTHER" id="PTHR19229">
    <property type="entry name" value="ATP-BINDING CASSETTE TRANSPORTER SUBFAMILY A ABCA"/>
    <property type="match status" value="1"/>
</dbReference>
<sequence>MDGGAWWATVHGAAKSQTTERLHFHFSLSCIGEGNGNPLQCSCLENPRDRGAWWAAVYGVAQSRTRLTRRRRSSSSSSLHQVRMSKRHFSVGQQTRALLGKNFLKKWRMKRETLSEWLFSCLLVLFAHLFSSNLHQVNDFPQLPAVNLGRVDNFNDSDYIIAFAPESKTTQEIMNKLASAPFIKGRTISGWPDEQSMGELELNYSTDAVRVIFNDAFSYHLKFLWGHRIPTMKEHRDHSAHCQIMDESVICEGSLFWEKGFVAFQAAINAAIIEITTNHSVMENLMSVTGINMKILPFVAQAGVLTDFFVFFCVISFSAFIYYVSVSVAQERQFMKPLMTMMGLRESAFWLSWGLMYTGFISITATLMAIIVTYAPVVILTGFTVVFTLFLLYGLSLITLAFLMSVLVKKPFLTGLVVFLLTVFWGSLGFTALYRRLPAALEWTLCLLSPFAFTAGMAQLIHLDYDVNSNIHSDSPNDQYLIIATIFMLVFDALLYLVLTLYLDKILPTEYGRQQPPWFFLKSSSWFQRRRADRAALENDIDPDSPSDDSFEPVSAEFHGKEAIRIRNLKKAYGKGKHEKVEALKGLVLEVYEGQITGILGHSGAGKTTLLNILSGLSAPTSGSVTIYNHSLSEAADLEHISKLTGVCPQANVQFGFLTVRENLRLFAKIKGIQPHEVEQQVQRVLQDLEMGNIQDVLAQNLSSGQKRKLTFGTAILGDPRVLLLDEPTAGSDPLSRHRVWNLLRERKSDHVVLFSTPFMDEADVLADRKVFMSNGRLKCAGSSLFLKRKWGIGYHLSLHLNETCDPDSVTSIVKHHVPDAKLTAQSEEKLEYILPLERTNKFPDLYRDLESCSNQGIENYGVSMTTLNEVFMKLEGKSAFDESGPAVSEQLQSGRNDTGSLAEPEQVVSSFSEASSTVGGLALWRQQLCAVAKVRFLKLKSEKRALLAILLLFGITFGPQLLEHLSYRLQQKSYSWGLSPNMYFLSPGQPPQAPLTRLLVVNRTGSRIDDFIHSLRRQNIDLEVDALGTRNGPSEPSYNGAITVTGNDEDPRFSIACNTKRLNCFPVLMDIISNGLLGMLNSSEHIQTDRSTYFEEHTSNEHEYLGMAFFWIPGAACFTPYIAMGSIGDHKKKVHSQLRISGLYPSAYWFGQALVDVPLYFLILLLMQIMDYVFNPDEFVFIIQSLAVQTLCIIGYVSSLVLLTYVISFIFRHGRKNSGIWSFFFLVVTFFTIVANYLNEYGFLGLFLCTILIPPFTLIGVQLIFSEISPDSVDYLGASEQQVAFLTLLIPYLHFFIFLFILRCLEMKFRKKPMRKDPVFRISPRSSAVFANPEKPEGEDEDVQTERRRTADAVAAPDAEEKPAIVASCLRKEYAGRKKNCFAKRKKKVATRNVSFCVKKGEVIGLLGHNGAGKSTTIKMITGDTRPTAGQVLLAGGSGGVPPGFLGYCPQESALWPGLTVREHLEVSAAVKGLQRADAAAAITRLADALKLQDQMALPAKALPEGAKRKLSFALSILGSPGLLLLDEPTTGMDPEGQLQTWQLIRASVRNTARGALLTTHSMAEAEAVCDRVAVMVSGSLRCIGSIQHLKSKFGRDYLLEMKLKSLARLEALHAEVLRIFPQAARQERFASLVVYKLPVEDVHPLSHAFFSLETVKQNFDLEEYSLSQCSLEQVFLELCKEQEWDNSDEEVDLSVRWKLLQEEP</sequence>
<dbReference type="InterPro" id="IPR026082">
    <property type="entry name" value="ABCA"/>
</dbReference>
<dbReference type="InterPro" id="IPR003593">
    <property type="entry name" value="AAA+_ATPase"/>
</dbReference>
<feature type="transmembrane region" description="Helical" evidence="8">
    <location>
        <begin position="1105"/>
        <end position="1128"/>
    </location>
</feature>
<dbReference type="CDD" id="cd03263">
    <property type="entry name" value="ABC_subfamily_A"/>
    <property type="match status" value="2"/>
</dbReference>
<dbReference type="GeneID" id="109574019"/>
<feature type="transmembrane region" description="Helical" evidence="8">
    <location>
        <begin position="378"/>
        <end position="403"/>
    </location>
</feature>
<dbReference type="RefSeq" id="XP_070630286.1">
    <property type="nucleotide sequence ID" value="XM_070774185.1"/>
</dbReference>
<evidence type="ECO:0000256" key="6">
    <source>
        <dbReference type="ARBA" id="ARBA00023136"/>
    </source>
</evidence>
<dbReference type="Pfam" id="PF12698">
    <property type="entry name" value="ABC2_membrane_3"/>
    <property type="match status" value="2"/>
</dbReference>
<name>A0ABM4R409_BOSIN</name>
<evidence type="ECO:0000313" key="10">
    <source>
        <dbReference type="Proteomes" id="UP001652663"/>
    </source>
</evidence>
<evidence type="ECO:0000256" key="3">
    <source>
        <dbReference type="ARBA" id="ARBA00022741"/>
    </source>
</evidence>
<feature type="transmembrane region" description="Helical" evidence="8">
    <location>
        <begin position="440"/>
        <end position="461"/>
    </location>
</feature>
<gene>
    <name evidence="11 12" type="primary">LOC109574019</name>
</gene>
<keyword evidence="5 8" id="KW-1133">Transmembrane helix</keyword>
<dbReference type="PANTHER" id="PTHR19229:SF274">
    <property type="entry name" value="ABC-TYPE ORGANIC ANION TRANSPORTER ABCA8"/>
    <property type="match status" value="1"/>
</dbReference>
<feature type="domain" description="ABC transporter" evidence="9">
    <location>
        <begin position="564"/>
        <end position="800"/>
    </location>
</feature>
<feature type="transmembrane region" description="Helical" evidence="8">
    <location>
        <begin position="1286"/>
        <end position="1306"/>
    </location>
</feature>
<evidence type="ECO:0000256" key="7">
    <source>
        <dbReference type="SAM" id="MobiDB-lite"/>
    </source>
</evidence>
<evidence type="ECO:0000256" key="8">
    <source>
        <dbReference type="SAM" id="Phobius"/>
    </source>
</evidence>
<comment type="subcellular location">
    <subcellularLocation>
        <location evidence="1">Membrane</location>
        <topology evidence="1">Multi-pass membrane protein</topology>
    </subcellularLocation>
</comment>
<dbReference type="Proteomes" id="UP001652663">
    <property type="component" value="Chromosome 19"/>
</dbReference>